<evidence type="ECO:0000256" key="1">
    <source>
        <dbReference type="SAM" id="MobiDB-lite"/>
    </source>
</evidence>
<organism evidence="2 3">
    <name type="scientific">Zasmidium cellare ATCC 36951</name>
    <dbReference type="NCBI Taxonomy" id="1080233"/>
    <lineage>
        <taxon>Eukaryota</taxon>
        <taxon>Fungi</taxon>
        <taxon>Dikarya</taxon>
        <taxon>Ascomycota</taxon>
        <taxon>Pezizomycotina</taxon>
        <taxon>Dothideomycetes</taxon>
        <taxon>Dothideomycetidae</taxon>
        <taxon>Mycosphaerellales</taxon>
        <taxon>Mycosphaerellaceae</taxon>
        <taxon>Zasmidium</taxon>
    </lineage>
</organism>
<evidence type="ECO:0000313" key="2">
    <source>
        <dbReference type="EMBL" id="KAF2171409.1"/>
    </source>
</evidence>
<sequence>MPSQQKYPSKQRSSSPPSKTGAICRHPSPRGKIEKASEGKRSGHRSPPLPKTSLEILNPPTDSNSLGPVPSKSALGQELIDMSCICVEDLNERTVYTDATIHEFVAQDFKGLLTGQTDASNYHEFLEAQRQIADVDSGYHVNVIYASADVDERTGHTVVYMSVEILGRPIGIRRNAVIVWKWRKRFGRWLLYKQLGIRGMMGILEDGQVEDASRKNLAASKESCCIEGS</sequence>
<dbReference type="RefSeq" id="XP_033672298.1">
    <property type="nucleotide sequence ID" value="XM_033804536.1"/>
</dbReference>
<feature type="compositionally biased region" description="Basic and acidic residues" evidence="1">
    <location>
        <begin position="31"/>
        <end position="41"/>
    </location>
</feature>
<name>A0A6A6D003_ZASCE</name>
<dbReference type="GeneID" id="54557808"/>
<keyword evidence="3" id="KW-1185">Reference proteome</keyword>
<evidence type="ECO:0000313" key="3">
    <source>
        <dbReference type="Proteomes" id="UP000799537"/>
    </source>
</evidence>
<feature type="compositionally biased region" description="Low complexity" evidence="1">
    <location>
        <begin position="1"/>
        <end position="19"/>
    </location>
</feature>
<dbReference type="AlphaFoldDB" id="A0A6A6D003"/>
<dbReference type="EMBL" id="ML993583">
    <property type="protein sequence ID" value="KAF2171409.1"/>
    <property type="molecule type" value="Genomic_DNA"/>
</dbReference>
<dbReference type="Proteomes" id="UP000799537">
    <property type="component" value="Unassembled WGS sequence"/>
</dbReference>
<feature type="region of interest" description="Disordered" evidence="1">
    <location>
        <begin position="1"/>
        <end position="70"/>
    </location>
</feature>
<gene>
    <name evidence="2" type="ORF">M409DRAFT_18525</name>
</gene>
<accession>A0A6A6D003</accession>
<protein>
    <submittedName>
        <fullName evidence="2">Uncharacterized protein</fullName>
    </submittedName>
</protein>
<proteinExistence type="predicted"/>
<reference evidence="2" key="1">
    <citation type="journal article" date="2020" name="Stud. Mycol.">
        <title>101 Dothideomycetes genomes: a test case for predicting lifestyles and emergence of pathogens.</title>
        <authorList>
            <person name="Haridas S."/>
            <person name="Albert R."/>
            <person name="Binder M."/>
            <person name="Bloem J."/>
            <person name="Labutti K."/>
            <person name="Salamov A."/>
            <person name="Andreopoulos B."/>
            <person name="Baker S."/>
            <person name="Barry K."/>
            <person name="Bills G."/>
            <person name="Bluhm B."/>
            <person name="Cannon C."/>
            <person name="Castanera R."/>
            <person name="Culley D."/>
            <person name="Daum C."/>
            <person name="Ezra D."/>
            <person name="Gonzalez J."/>
            <person name="Henrissat B."/>
            <person name="Kuo A."/>
            <person name="Liang C."/>
            <person name="Lipzen A."/>
            <person name="Lutzoni F."/>
            <person name="Magnuson J."/>
            <person name="Mondo S."/>
            <person name="Nolan M."/>
            <person name="Ohm R."/>
            <person name="Pangilinan J."/>
            <person name="Park H.-J."/>
            <person name="Ramirez L."/>
            <person name="Alfaro M."/>
            <person name="Sun H."/>
            <person name="Tritt A."/>
            <person name="Yoshinaga Y."/>
            <person name="Zwiers L.-H."/>
            <person name="Turgeon B."/>
            <person name="Goodwin S."/>
            <person name="Spatafora J."/>
            <person name="Crous P."/>
            <person name="Grigoriev I."/>
        </authorList>
    </citation>
    <scope>NUCLEOTIDE SEQUENCE</scope>
    <source>
        <strain evidence="2">ATCC 36951</strain>
    </source>
</reference>